<feature type="compositionally biased region" description="Basic and acidic residues" evidence="4">
    <location>
        <begin position="390"/>
        <end position="401"/>
    </location>
</feature>
<feature type="region of interest" description="Disordered" evidence="4">
    <location>
        <begin position="116"/>
        <end position="149"/>
    </location>
</feature>
<feature type="compositionally biased region" description="Basic and acidic residues" evidence="4">
    <location>
        <begin position="411"/>
        <end position="420"/>
    </location>
</feature>
<evidence type="ECO:0000256" key="2">
    <source>
        <dbReference type="ARBA" id="ARBA00023054"/>
    </source>
</evidence>
<sequence>MPEITSPLVSLQLDGTVDLDERRLIRSAIRELRRREIEDMEAALASKRFRPARQNLREDKENQLGSDSLDRLSGKIQAIQDIEELTVLLRGASEYEERKLIRAAIRRLRDEELQGTAEKARGTGWRADPETAELHSTLGTADPERDSLAEREKIRSQIRELRSQQTQSRELRRADSSAAMVLVLDALGKDETSAPLMARPRLDSGTSDSDAVLCQRLDPGAPQLSLGTAPSRPRLDSGASEQSLGSAPRARLDSGASDRSLGQRLDSGVSDGSLLSRKRLDSGTTDMSRGVSSFGQEMADEAAVAMSSSSSTDSEAESGDRRPAPPGADPREDSSTTDTDREQPDGAAFSRRGPVSNGNLLNGGSRGARDDVLERKTPVGRDAPLTSLHNGKEIAPNKRDSTSSPFSRASSVRDRVRKFTESSPGPCPWPRRGALLFEEPGPSREAEQGAGRPEAPRGVRVFLLLFLGERRGSPPVARPHPRPRPTTTTTAAAAAARRPIAGSGGGPAGPAEKQGPASAASEDGRSWSRAATGAARDSHAHGQHAHAQGEGEGEDPDMKTFLTIEIKDGSRTGNAAPRISANAAPRISANAVGQRAELTLGLRATPFKIASSSLSSGSPFKMETEPVAAVEPSVLAASEAPAMPNGSSEARAKALESSGKLTAEQLAAIEDEEALDKMLDESKDFEERKMIRAAMRELRKRKRDQRERERETRLQDLRQQREARAPKGRPAGGAMEVVTQKTEKSADGSTLSQLSKTDRFAQSDDGSRSSRSTIMEASYVQKSDKGTVQTKSYSFSSSSSSSSSSKKVGSVFDREDDSSSRGGGGGGLAALERKQAERRKELMRAQTLPKTSAMQSRKAMIEKLEKESGVNAAVARVSKVQRSSSFGVPNANSIKQMLLDWCRAKTRSYENVDIQNFSSSWSDGMAFCALVHNFFPQAFDYSSLSPSNRRHNFEVAFSTAEKLADCPQLLDVEDMVRMREPDWKCVYTYLQEFYRGLVLKGLVKTKNSSS</sequence>
<dbReference type="InterPro" id="IPR050540">
    <property type="entry name" value="F-actin_Monoox_Mical"/>
</dbReference>
<dbReference type="SUPFAM" id="SSF47576">
    <property type="entry name" value="Calponin-homology domain, CH-domain"/>
    <property type="match status" value="1"/>
</dbReference>
<dbReference type="FunFam" id="1.10.418.10:FF:000009">
    <property type="entry name" value="smoothelin isoform X2"/>
    <property type="match status" value="1"/>
</dbReference>
<evidence type="ECO:0000256" key="1">
    <source>
        <dbReference type="ARBA" id="ARBA00022553"/>
    </source>
</evidence>
<dbReference type="InterPro" id="IPR022189">
    <property type="entry name" value="SMTN"/>
</dbReference>
<dbReference type="PROSITE" id="PS50021">
    <property type="entry name" value="CH"/>
    <property type="match status" value="1"/>
</dbReference>
<evidence type="ECO:0000313" key="7">
    <source>
        <dbReference type="Proteomes" id="UP001221898"/>
    </source>
</evidence>
<feature type="domain" description="Calponin-homology (CH)" evidence="5">
    <location>
        <begin position="892"/>
        <end position="998"/>
    </location>
</feature>
<accession>A0AAD7RKT0</accession>
<evidence type="ECO:0000256" key="4">
    <source>
        <dbReference type="SAM" id="MobiDB-lite"/>
    </source>
</evidence>
<dbReference type="Pfam" id="PF12510">
    <property type="entry name" value="Smoothelin"/>
    <property type="match status" value="2"/>
</dbReference>
<reference evidence="6" key="1">
    <citation type="journal article" date="2023" name="Science">
        <title>Genome structures resolve the early diversification of teleost fishes.</title>
        <authorList>
            <person name="Parey E."/>
            <person name="Louis A."/>
            <person name="Montfort J."/>
            <person name="Bouchez O."/>
            <person name="Roques C."/>
            <person name="Iampietro C."/>
            <person name="Lluch J."/>
            <person name="Castinel A."/>
            <person name="Donnadieu C."/>
            <person name="Desvignes T."/>
            <person name="Floi Bucao C."/>
            <person name="Jouanno E."/>
            <person name="Wen M."/>
            <person name="Mejri S."/>
            <person name="Dirks R."/>
            <person name="Jansen H."/>
            <person name="Henkel C."/>
            <person name="Chen W.J."/>
            <person name="Zahm M."/>
            <person name="Cabau C."/>
            <person name="Klopp C."/>
            <person name="Thompson A.W."/>
            <person name="Robinson-Rechavi M."/>
            <person name="Braasch I."/>
            <person name="Lecointre G."/>
            <person name="Bobe J."/>
            <person name="Postlethwait J.H."/>
            <person name="Berthelot C."/>
            <person name="Roest Crollius H."/>
            <person name="Guiguen Y."/>
        </authorList>
    </citation>
    <scope>NUCLEOTIDE SEQUENCE</scope>
    <source>
        <strain evidence="6">NC1722</strain>
    </source>
</reference>
<proteinExistence type="inferred from homology"/>
<feature type="compositionally biased region" description="Low complexity" evidence="4">
    <location>
        <begin position="485"/>
        <end position="501"/>
    </location>
</feature>
<keyword evidence="2" id="KW-0175">Coiled coil</keyword>
<feature type="region of interest" description="Disordered" evidence="4">
    <location>
        <begin position="697"/>
        <end position="829"/>
    </location>
</feature>
<name>A0AAD7RKT0_9TELE</name>
<dbReference type="EMBL" id="JAINUG010000237">
    <property type="protein sequence ID" value="KAJ8385983.1"/>
    <property type="molecule type" value="Genomic_DNA"/>
</dbReference>
<keyword evidence="1" id="KW-0597">Phosphoprotein</keyword>
<keyword evidence="7" id="KW-1185">Reference proteome</keyword>
<feature type="compositionally biased region" description="Low complexity" evidence="4">
    <location>
        <begin position="265"/>
        <end position="275"/>
    </location>
</feature>
<feature type="compositionally biased region" description="Basic and acidic residues" evidence="4">
    <location>
        <begin position="318"/>
        <end position="344"/>
    </location>
</feature>
<feature type="compositionally biased region" description="Basic and acidic residues" evidence="4">
    <location>
        <begin position="756"/>
        <end position="768"/>
    </location>
</feature>
<feature type="compositionally biased region" description="Basic and acidic residues" evidence="4">
    <location>
        <begin position="367"/>
        <end position="379"/>
    </location>
</feature>
<comment type="caution">
    <text evidence="6">The sequence shown here is derived from an EMBL/GenBank/DDBJ whole genome shotgun (WGS) entry which is preliminary data.</text>
</comment>
<dbReference type="PANTHER" id="PTHR23167">
    <property type="entry name" value="CALPONIN HOMOLOGY DOMAIN-CONTAINING PROTEIN DDB_G0272472-RELATED"/>
    <property type="match status" value="1"/>
</dbReference>
<dbReference type="CDD" id="cd21259">
    <property type="entry name" value="CH_SMTNB"/>
    <property type="match status" value="1"/>
</dbReference>
<feature type="region of interest" description="Disordered" evidence="4">
    <location>
        <begin position="469"/>
        <end position="577"/>
    </location>
</feature>
<dbReference type="SMART" id="SM00033">
    <property type="entry name" value="CH"/>
    <property type="match status" value="1"/>
</dbReference>
<dbReference type="PANTHER" id="PTHR23167:SF52">
    <property type="entry name" value="SMOOTHELIN"/>
    <property type="match status" value="1"/>
</dbReference>
<evidence type="ECO:0000259" key="5">
    <source>
        <dbReference type="PROSITE" id="PS50021"/>
    </source>
</evidence>
<dbReference type="Pfam" id="PF00307">
    <property type="entry name" value="CH"/>
    <property type="match status" value="1"/>
</dbReference>
<gene>
    <name evidence="6" type="ORF">AAFF_G00178040</name>
</gene>
<feature type="compositionally biased region" description="Low complexity" evidence="4">
    <location>
        <begin position="792"/>
        <end position="805"/>
    </location>
</feature>
<dbReference type="AlphaFoldDB" id="A0AAD7RKT0"/>
<feature type="compositionally biased region" description="Basic and acidic residues" evidence="4">
    <location>
        <begin position="704"/>
        <end position="725"/>
    </location>
</feature>
<dbReference type="Gene3D" id="1.10.418.10">
    <property type="entry name" value="Calponin-like domain"/>
    <property type="match status" value="1"/>
</dbReference>
<feature type="compositionally biased region" description="Polar residues" evidence="4">
    <location>
        <begin position="282"/>
        <end position="295"/>
    </location>
</feature>
<organism evidence="6 7">
    <name type="scientific">Aldrovandia affinis</name>
    <dbReference type="NCBI Taxonomy" id="143900"/>
    <lineage>
        <taxon>Eukaryota</taxon>
        <taxon>Metazoa</taxon>
        <taxon>Chordata</taxon>
        <taxon>Craniata</taxon>
        <taxon>Vertebrata</taxon>
        <taxon>Euteleostomi</taxon>
        <taxon>Actinopterygii</taxon>
        <taxon>Neopterygii</taxon>
        <taxon>Teleostei</taxon>
        <taxon>Notacanthiformes</taxon>
        <taxon>Halosauridae</taxon>
        <taxon>Aldrovandia</taxon>
    </lineage>
</organism>
<feature type="region of interest" description="Disordered" evidence="4">
    <location>
        <begin position="638"/>
        <end position="660"/>
    </location>
</feature>
<comment type="similarity">
    <text evidence="3">Belongs to the smoothelin family.</text>
</comment>
<evidence type="ECO:0000313" key="6">
    <source>
        <dbReference type="EMBL" id="KAJ8385983.1"/>
    </source>
</evidence>
<dbReference type="InterPro" id="IPR001715">
    <property type="entry name" value="CH_dom"/>
</dbReference>
<dbReference type="InterPro" id="IPR036872">
    <property type="entry name" value="CH_dom_sf"/>
</dbReference>
<feature type="region of interest" description="Disordered" evidence="4">
    <location>
        <begin position="218"/>
        <end position="457"/>
    </location>
</feature>
<evidence type="ECO:0000256" key="3">
    <source>
        <dbReference type="ARBA" id="ARBA00061655"/>
    </source>
</evidence>
<feature type="compositionally biased region" description="Low complexity" evidence="4">
    <location>
        <begin position="301"/>
        <end position="313"/>
    </location>
</feature>
<dbReference type="Proteomes" id="UP001221898">
    <property type="component" value="Unassembled WGS sequence"/>
</dbReference>
<protein>
    <recommendedName>
        <fullName evidence="5">Calponin-homology (CH) domain-containing protein</fullName>
    </recommendedName>
</protein>